<accession>A0A8J2QIA8</accession>
<evidence type="ECO:0000313" key="3">
    <source>
        <dbReference type="Proteomes" id="UP000789524"/>
    </source>
</evidence>
<evidence type="ECO:0000313" key="2">
    <source>
        <dbReference type="EMBL" id="CAG9563630.1"/>
    </source>
</evidence>
<dbReference type="Proteomes" id="UP000789524">
    <property type="component" value="Unassembled WGS sequence"/>
</dbReference>
<reference evidence="2" key="1">
    <citation type="submission" date="2021-09" db="EMBL/GenBank/DDBJ databases">
        <authorList>
            <person name="Martin H S."/>
        </authorList>
    </citation>
    <scope>NUCLEOTIDE SEQUENCE</scope>
</reference>
<keyword evidence="3" id="KW-1185">Reference proteome</keyword>
<gene>
    <name evidence="2" type="ORF">DCHRY22_LOCUS4740</name>
</gene>
<sequence length="139" mass="15585">MQHFKTKRRPSLAHELSQQRDPGPAGPEHWSPGLRRRPGPPPRYCGCIRPPLYQDAGHLFISIDVGSIARFITRTSISVLFRPGTLPYLAGRSRTSWYSGRKAAHTLVTRAGVARSARPLISYSGARSSPRVTYFQRVF</sequence>
<comment type="caution">
    <text evidence="2">The sequence shown here is derived from an EMBL/GenBank/DDBJ whole genome shotgun (WGS) entry which is preliminary data.</text>
</comment>
<protein>
    <submittedName>
        <fullName evidence="2">(African queen) hypothetical protein</fullName>
    </submittedName>
</protein>
<dbReference type="AlphaFoldDB" id="A0A8J2QIA8"/>
<proteinExistence type="predicted"/>
<feature type="compositionally biased region" description="Basic residues" evidence="1">
    <location>
        <begin position="1"/>
        <end position="11"/>
    </location>
</feature>
<dbReference type="EMBL" id="CAKASE010000049">
    <property type="protein sequence ID" value="CAG9563630.1"/>
    <property type="molecule type" value="Genomic_DNA"/>
</dbReference>
<name>A0A8J2QIA8_9NEOP</name>
<feature type="region of interest" description="Disordered" evidence="1">
    <location>
        <begin position="1"/>
        <end position="42"/>
    </location>
</feature>
<organism evidence="2 3">
    <name type="scientific">Danaus chrysippus</name>
    <name type="common">African queen</name>
    <dbReference type="NCBI Taxonomy" id="151541"/>
    <lineage>
        <taxon>Eukaryota</taxon>
        <taxon>Metazoa</taxon>
        <taxon>Ecdysozoa</taxon>
        <taxon>Arthropoda</taxon>
        <taxon>Hexapoda</taxon>
        <taxon>Insecta</taxon>
        <taxon>Pterygota</taxon>
        <taxon>Neoptera</taxon>
        <taxon>Endopterygota</taxon>
        <taxon>Lepidoptera</taxon>
        <taxon>Glossata</taxon>
        <taxon>Ditrysia</taxon>
        <taxon>Papilionoidea</taxon>
        <taxon>Nymphalidae</taxon>
        <taxon>Danainae</taxon>
        <taxon>Danaini</taxon>
        <taxon>Danaina</taxon>
        <taxon>Danaus</taxon>
        <taxon>Anosia</taxon>
    </lineage>
</organism>
<evidence type="ECO:0000256" key="1">
    <source>
        <dbReference type="SAM" id="MobiDB-lite"/>
    </source>
</evidence>